<feature type="region of interest" description="Disordered" evidence="1">
    <location>
        <begin position="1"/>
        <end position="95"/>
    </location>
</feature>
<accession>A0AAN6UN92</accession>
<sequence length="260" mass="28862">MNVSSQPRHSLTARPGQASWLRASRDWTSDASRDSHTLPGPEPWEPNNATQSEGPASMTARDVAEAVAEARYTGLRSPGTGKDRQGSQTRQCPTSCRPILTWPSLGQANSGARREVWSLVSPTLSCPVVQLYAQPPLPLGIGPLQRSLLTRESSPSMAPHPNGQSRRHSFVRFNSLRKYGPTRCRTMTQSSSLSTLRKSTAQQILILNRHGRPERDPSSRPRPSRPVCAKGKDKGPMEKHWEAASPKQKHETQAPWRRER</sequence>
<reference evidence="2" key="2">
    <citation type="submission" date="2023-05" db="EMBL/GenBank/DDBJ databases">
        <authorList>
            <consortium name="Lawrence Berkeley National Laboratory"/>
            <person name="Steindorff A."/>
            <person name="Hensen N."/>
            <person name="Bonometti L."/>
            <person name="Westerberg I."/>
            <person name="Brannstrom I.O."/>
            <person name="Guillou S."/>
            <person name="Cros-Aarteil S."/>
            <person name="Calhoun S."/>
            <person name="Haridas S."/>
            <person name="Kuo A."/>
            <person name="Mondo S."/>
            <person name="Pangilinan J."/>
            <person name="Riley R."/>
            <person name="Labutti K."/>
            <person name="Andreopoulos B."/>
            <person name="Lipzen A."/>
            <person name="Chen C."/>
            <person name="Yanf M."/>
            <person name="Daum C."/>
            <person name="Ng V."/>
            <person name="Clum A."/>
            <person name="Ohm R."/>
            <person name="Martin F."/>
            <person name="Silar P."/>
            <person name="Natvig D."/>
            <person name="Lalanne C."/>
            <person name="Gautier V."/>
            <person name="Ament-Velasquez S.L."/>
            <person name="Kruys A."/>
            <person name="Hutchinson M.I."/>
            <person name="Powell A.J."/>
            <person name="Barry K."/>
            <person name="Miller A.N."/>
            <person name="Grigoriev I.V."/>
            <person name="Debuchy R."/>
            <person name="Gladieux P."/>
            <person name="Thoren M.H."/>
            <person name="Johannesson H."/>
        </authorList>
    </citation>
    <scope>NUCLEOTIDE SEQUENCE</scope>
    <source>
        <strain evidence="2">CBS 123565</strain>
    </source>
</reference>
<gene>
    <name evidence="2" type="ORF">BT67DRAFT_440568</name>
</gene>
<dbReference type="AlphaFoldDB" id="A0AAN6UN92"/>
<dbReference type="Proteomes" id="UP001304895">
    <property type="component" value="Unassembled WGS sequence"/>
</dbReference>
<evidence type="ECO:0000313" key="2">
    <source>
        <dbReference type="EMBL" id="KAK4135690.1"/>
    </source>
</evidence>
<keyword evidence="3" id="KW-1185">Reference proteome</keyword>
<reference evidence="2" key="1">
    <citation type="journal article" date="2023" name="Mol. Phylogenet. Evol.">
        <title>Genome-scale phylogeny and comparative genomics of the fungal order Sordariales.</title>
        <authorList>
            <person name="Hensen N."/>
            <person name="Bonometti L."/>
            <person name="Westerberg I."/>
            <person name="Brannstrom I.O."/>
            <person name="Guillou S."/>
            <person name="Cros-Aarteil S."/>
            <person name="Calhoun S."/>
            <person name="Haridas S."/>
            <person name="Kuo A."/>
            <person name="Mondo S."/>
            <person name="Pangilinan J."/>
            <person name="Riley R."/>
            <person name="LaButti K."/>
            <person name="Andreopoulos B."/>
            <person name="Lipzen A."/>
            <person name="Chen C."/>
            <person name="Yan M."/>
            <person name="Daum C."/>
            <person name="Ng V."/>
            <person name="Clum A."/>
            <person name="Steindorff A."/>
            <person name="Ohm R.A."/>
            <person name="Martin F."/>
            <person name="Silar P."/>
            <person name="Natvig D.O."/>
            <person name="Lalanne C."/>
            <person name="Gautier V."/>
            <person name="Ament-Velasquez S.L."/>
            <person name="Kruys A."/>
            <person name="Hutchinson M.I."/>
            <person name="Powell A.J."/>
            <person name="Barry K."/>
            <person name="Miller A.N."/>
            <person name="Grigoriev I.V."/>
            <person name="Debuchy R."/>
            <person name="Gladieux P."/>
            <person name="Hiltunen Thoren M."/>
            <person name="Johannesson H."/>
        </authorList>
    </citation>
    <scope>NUCLEOTIDE SEQUENCE</scope>
    <source>
        <strain evidence="2">CBS 123565</strain>
    </source>
</reference>
<name>A0AAN6UN92_9PEZI</name>
<organism evidence="2 3">
    <name type="scientific">Trichocladium antarcticum</name>
    <dbReference type="NCBI Taxonomy" id="1450529"/>
    <lineage>
        <taxon>Eukaryota</taxon>
        <taxon>Fungi</taxon>
        <taxon>Dikarya</taxon>
        <taxon>Ascomycota</taxon>
        <taxon>Pezizomycotina</taxon>
        <taxon>Sordariomycetes</taxon>
        <taxon>Sordariomycetidae</taxon>
        <taxon>Sordariales</taxon>
        <taxon>Chaetomiaceae</taxon>
        <taxon>Trichocladium</taxon>
    </lineage>
</organism>
<evidence type="ECO:0000313" key="3">
    <source>
        <dbReference type="Proteomes" id="UP001304895"/>
    </source>
</evidence>
<protein>
    <submittedName>
        <fullName evidence="2">Uncharacterized protein</fullName>
    </submittedName>
</protein>
<feature type="region of interest" description="Disordered" evidence="1">
    <location>
        <begin position="207"/>
        <end position="260"/>
    </location>
</feature>
<feature type="compositionally biased region" description="Basic and acidic residues" evidence="1">
    <location>
        <begin position="230"/>
        <end position="260"/>
    </location>
</feature>
<dbReference type="EMBL" id="MU853405">
    <property type="protein sequence ID" value="KAK4135690.1"/>
    <property type="molecule type" value="Genomic_DNA"/>
</dbReference>
<comment type="caution">
    <text evidence="2">The sequence shown here is derived from an EMBL/GenBank/DDBJ whole genome shotgun (WGS) entry which is preliminary data.</text>
</comment>
<feature type="compositionally biased region" description="Basic and acidic residues" evidence="1">
    <location>
        <begin position="23"/>
        <end position="36"/>
    </location>
</feature>
<evidence type="ECO:0000256" key="1">
    <source>
        <dbReference type="SAM" id="MobiDB-lite"/>
    </source>
</evidence>
<feature type="non-terminal residue" evidence="2">
    <location>
        <position position="260"/>
    </location>
</feature>
<proteinExistence type="predicted"/>